<keyword evidence="8" id="KW-1185">Reference proteome</keyword>
<evidence type="ECO:0000256" key="4">
    <source>
        <dbReference type="ARBA" id="ARBA00023163"/>
    </source>
</evidence>
<evidence type="ECO:0000259" key="6">
    <source>
        <dbReference type="Pfam" id="PF08281"/>
    </source>
</evidence>
<sequence length="163" mass="18047">MQTVIGPDLVLLLPRLRRYALSLTRSSTEADDLVQTACVKALAGASGWTPGTRFDAWVFRVMRNAWIDGLRRRKVAGVVTEVEAVDGEVHESGEQRAMAKLTLDDVRRAIDALPTDQREVVLLVCVEEMSYREVAEVLDVPIGTVMSRLARARRRLAEATDAA</sequence>
<comment type="caution">
    <text evidence="7">The sequence shown here is derived from an EMBL/GenBank/DDBJ whole genome shotgun (WGS) entry which is preliminary data.</text>
</comment>
<evidence type="ECO:0000256" key="1">
    <source>
        <dbReference type="ARBA" id="ARBA00010641"/>
    </source>
</evidence>
<keyword evidence="4" id="KW-0804">Transcription</keyword>
<dbReference type="Proteomes" id="UP000294547">
    <property type="component" value="Unassembled WGS sequence"/>
</dbReference>
<dbReference type="PANTHER" id="PTHR43133">
    <property type="entry name" value="RNA POLYMERASE ECF-TYPE SIGMA FACTO"/>
    <property type="match status" value="1"/>
</dbReference>
<comment type="similarity">
    <text evidence="1">Belongs to the sigma-70 factor family. ECF subfamily.</text>
</comment>
<evidence type="ECO:0000259" key="5">
    <source>
        <dbReference type="Pfam" id="PF04542"/>
    </source>
</evidence>
<dbReference type="InterPro" id="IPR007627">
    <property type="entry name" value="RNA_pol_sigma70_r2"/>
</dbReference>
<dbReference type="Pfam" id="PF04542">
    <property type="entry name" value="Sigma70_r2"/>
    <property type="match status" value="1"/>
</dbReference>
<accession>A0A4R6RG93</accession>
<dbReference type="InterPro" id="IPR013325">
    <property type="entry name" value="RNA_pol_sigma_r2"/>
</dbReference>
<dbReference type="RefSeq" id="WP_425374995.1">
    <property type="nucleotide sequence ID" value="NZ_BSPM01000004.1"/>
</dbReference>
<keyword evidence="3" id="KW-0731">Sigma factor</keyword>
<dbReference type="InterPro" id="IPR013324">
    <property type="entry name" value="RNA_pol_sigma_r3/r4-like"/>
</dbReference>
<evidence type="ECO:0000256" key="3">
    <source>
        <dbReference type="ARBA" id="ARBA00023082"/>
    </source>
</evidence>
<evidence type="ECO:0000313" key="8">
    <source>
        <dbReference type="Proteomes" id="UP000294547"/>
    </source>
</evidence>
<dbReference type="SUPFAM" id="SSF88946">
    <property type="entry name" value="Sigma2 domain of RNA polymerase sigma factors"/>
    <property type="match status" value="1"/>
</dbReference>
<proteinExistence type="inferred from homology"/>
<name>A0A4R6RG93_9HYPH</name>
<gene>
    <name evidence="7" type="ORF">EDD54_2162</name>
</gene>
<dbReference type="GO" id="GO:0016987">
    <property type="term" value="F:sigma factor activity"/>
    <property type="evidence" value="ECO:0007669"/>
    <property type="project" value="UniProtKB-KW"/>
</dbReference>
<dbReference type="InterPro" id="IPR014284">
    <property type="entry name" value="RNA_pol_sigma-70_dom"/>
</dbReference>
<dbReference type="InterPro" id="IPR013249">
    <property type="entry name" value="RNA_pol_sigma70_r4_t2"/>
</dbReference>
<organism evidence="7 8">
    <name type="scientific">Oharaeibacter diazotrophicus</name>
    <dbReference type="NCBI Taxonomy" id="1920512"/>
    <lineage>
        <taxon>Bacteria</taxon>
        <taxon>Pseudomonadati</taxon>
        <taxon>Pseudomonadota</taxon>
        <taxon>Alphaproteobacteria</taxon>
        <taxon>Hyphomicrobiales</taxon>
        <taxon>Pleomorphomonadaceae</taxon>
        <taxon>Oharaeibacter</taxon>
    </lineage>
</organism>
<dbReference type="GO" id="GO:0003677">
    <property type="term" value="F:DNA binding"/>
    <property type="evidence" value="ECO:0007669"/>
    <property type="project" value="InterPro"/>
</dbReference>
<dbReference type="PANTHER" id="PTHR43133:SF25">
    <property type="entry name" value="RNA POLYMERASE SIGMA FACTOR RFAY-RELATED"/>
    <property type="match status" value="1"/>
</dbReference>
<evidence type="ECO:0000313" key="7">
    <source>
        <dbReference type="EMBL" id="TDP85310.1"/>
    </source>
</evidence>
<feature type="domain" description="RNA polymerase sigma factor 70 region 4 type 2" evidence="6">
    <location>
        <begin position="104"/>
        <end position="156"/>
    </location>
</feature>
<dbReference type="NCBIfam" id="TIGR02937">
    <property type="entry name" value="sigma70-ECF"/>
    <property type="match status" value="1"/>
</dbReference>
<evidence type="ECO:0000256" key="2">
    <source>
        <dbReference type="ARBA" id="ARBA00023015"/>
    </source>
</evidence>
<protein>
    <submittedName>
        <fullName evidence="7">RNA polymerase sigma-70 factor (ECF subfamily)</fullName>
    </submittedName>
</protein>
<dbReference type="AlphaFoldDB" id="A0A4R6RG93"/>
<dbReference type="GO" id="GO:0006352">
    <property type="term" value="P:DNA-templated transcription initiation"/>
    <property type="evidence" value="ECO:0007669"/>
    <property type="project" value="InterPro"/>
</dbReference>
<dbReference type="Gene3D" id="1.10.10.10">
    <property type="entry name" value="Winged helix-like DNA-binding domain superfamily/Winged helix DNA-binding domain"/>
    <property type="match status" value="1"/>
</dbReference>
<keyword evidence="2" id="KW-0805">Transcription regulation</keyword>
<dbReference type="InterPro" id="IPR036388">
    <property type="entry name" value="WH-like_DNA-bd_sf"/>
</dbReference>
<dbReference type="Gene3D" id="1.10.1740.10">
    <property type="match status" value="1"/>
</dbReference>
<dbReference type="InterPro" id="IPR039425">
    <property type="entry name" value="RNA_pol_sigma-70-like"/>
</dbReference>
<dbReference type="Pfam" id="PF08281">
    <property type="entry name" value="Sigma70_r4_2"/>
    <property type="match status" value="1"/>
</dbReference>
<dbReference type="EMBL" id="SNXY01000007">
    <property type="protein sequence ID" value="TDP85310.1"/>
    <property type="molecule type" value="Genomic_DNA"/>
</dbReference>
<dbReference type="CDD" id="cd06171">
    <property type="entry name" value="Sigma70_r4"/>
    <property type="match status" value="1"/>
</dbReference>
<reference evidence="7 8" key="1">
    <citation type="submission" date="2019-03" db="EMBL/GenBank/DDBJ databases">
        <title>Genomic Encyclopedia of Type Strains, Phase IV (KMG-IV): sequencing the most valuable type-strain genomes for metagenomic binning, comparative biology and taxonomic classification.</title>
        <authorList>
            <person name="Goeker M."/>
        </authorList>
    </citation>
    <scope>NUCLEOTIDE SEQUENCE [LARGE SCALE GENOMIC DNA]</scope>
    <source>
        <strain evidence="7 8">DSM 102969</strain>
    </source>
</reference>
<feature type="domain" description="RNA polymerase sigma-70 region 2" evidence="5">
    <location>
        <begin position="12"/>
        <end position="74"/>
    </location>
</feature>
<dbReference type="SUPFAM" id="SSF88659">
    <property type="entry name" value="Sigma3 and sigma4 domains of RNA polymerase sigma factors"/>
    <property type="match status" value="1"/>
</dbReference>